<evidence type="ECO:0000313" key="1">
    <source>
        <dbReference type="EMBL" id="NRV11473.1"/>
    </source>
</evidence>
<dbReference type="RefSeq" id="WP_077307191.1">
    <property type="nucleotide sequence ID" value="NZ_CP016090.1"/>
</dbReference>
<comment type="caution">
    <text evidence="1">The sequence shown here is derived from an EMBL/GenBank/DDBJ whole genome shotgun (WGS) entry which is preliminary data.</text>
</comment>
<accession>A0A9Q5CZX4</accession>
<evidence type="ECO:0000313" key="2">
    <source>
        <dbReference type="Proteomes" id="UP000821656"/>
    </source>
</evidence>
<gene>
    <name evidence="1" type="ORF">DFH45_004436</name>
</gene>
<name>A0A9Q5CZX4_CLOBE</name>
<organism evidence="1 2">
    <name type="scientific">Clostridium beijerinckii</name>
    <name type="common">Clostridium MP</name>
    <dbReference type="NCBI Taxonomy" id="1520"/>
    <lineage>
        <taxon>Bacteria</taxon>
        <taxon>Bacillati</taxon>
        <taxon>Bacillota</taxon>
        <taxon>Clostridia</taxon>
        <taxon>Eubacteriales</taxon>
        <taxon>Clostridiaceae</taxon>
        <taxon>Clostridium</taxon>
    </lineage>
</organism>
<protein>
    <submittedName>
        <fullName evidence="1">Uncharacterized protein</fullName>
    </submittedName>
</protein>
<dbReference type="Proteomes" id="UP000821656">
    <property type="component" value="Unassembled WGS sequence"/>
</dbReference>
<dbReference type="EMBL" id="JABSXK010000001">
    <property type="protein sequence ID" value="NRV11473.1"/>
    <property type="molecule type" value="Genomic_DNA"/>
</dbReference>
<reference evidence="1" key="1">
    <citation type="submission" date="2020-05" db="EMBL/GenBank/DDBJ databases">
        <title>Genomic insights into acetone-butanol-ethanol (ABE) fermentation by sequencing solventogenic clostridia strains.</title>
        <authorList>
            <person name="Brown S."/>
        </authorList>
    </citation>
    <scope>NUCLEOTIDE SEQUENCE</scope>
    <source>
        <strain evidence="1">DJ126</strain>
    </source>
</reference>
<dbReference type="AlphaFoldDB" id="A0A9Q5CZX4"/>
<sequence>MVSRNSPSISGAIPFATEVFLLSLRSLSLDTLVSFADSLDAEVYNAEVIARAIVDGLVRADNSNDGQWNQG</sequence>
<proteinExistence type="predicted"/>